<evidence type="ECO:0000313" key="2">
    <source>
        <dbReference type="Proteomes" id="UP000315423"/>
    </source>
</evidence>
<reference evidence="1" key="1">
    <citation type="submission" date="2018-09" db="EMBL/GenBank/DDBJ databases">
        <title>A genomic encyclopedia of anaerobic methanotrophic archaea.</title>
        <authorList>
            <person name="Skennerton C.T."/>
            <person name="Chadwick G.L."/>
            <person name="Laso-Perez R."/>
            <person name="Leu A.O."/>
            <person name="Speth D.R."/>
            <person name="Yu H."/>
            <person name="Morgan-Lang C."/>
            <person name="Hatzenpichler R."/>
            <person name="Goudeau D."/>
            <person name="Malmstrom R."/>
            <person name="Woyke T."/>
            <person name="Hallam S."/>
            <person name="Tyson G.W."/>
            <person name="Wegener G."/>
            <person name="Boetius A."/>
            <person name="Orphan V.J."/>
        </authorList>
    </citation>
    <scope>NUCLEOTIDE SEQUENCE</scope>
    <source>
        <strain evidence="1">CONS3730D10UFb2</strain>
    </source>
</reference>
<dbReference type="EMBL" id="QYBA01000252">
    <property type="protein sequence ID" value="TKY91150.1"/>
    <property type="molecule type" value="Genomic_DNA"/>
</dbReference>
<protein>
    <submittedName>
        <fullName evidence="1">DUF2193 domain-containing protein</fullName>
    </submittedName>
</protein>
<comment type="caution">
    <text evidence="1">The sequence shown here is derived from an EMBL/GenBank/DDBJ whole genome shotgun (WGS) entry which is preliminary data.</text>
</comment>
<organism evidence="1 2">
    <name type="scientific">Candidatus Methanomarinus sp</name>
    <dbReference type="NCBI Taxonomy" id="3386244"/>
    <lineage>
        <taxon>Archaea</taxon>
        <taxon>Methanobacteriati</taxon>
        <taxon>Methanobacteriota</taxon>
        <taxon>Stenosarchaea group</taxon>
        <taxon>Methanomicrobia</taxon>
        <taxon>Methanosarcinales</taxon>
        <taxon>ANME-2 cluster</taxon>
        <taxon>Candidatus Methanocomedenaceae</taxon>
        <taxon>Candidatus Methanomarinus</taxon>
    </lineage>
</organism>
<gene>
    <name evidence="1" type="ORF">C5S46_07325</name>
</gene>
<name>A0AC61S906_9EURY</name>
<accession>A0AC61S906</accession>
<dbReference type="Proteomes" id="UP000315423">
    <property type="component" value="Unassembled WGS sequence"/>
</dbReference>
<proteinExistence type="predicted"/>
<evidence type="ECO:0000313" key="1">
    <source>
        <dbReference type="EMBL" id="TKY91150.1"/>
    </source>
</evidence>
<sequence length="192" mass="21306">MYAYPFTEITLKTTALLRFVNKLCLLAPEHPGIVEFVNATAPVQPCKQCATSSFLPAIYDYCSESFFISTSILSIFTSIRLISSLVSILALPDTSFTISEIHFSISSFCFFCSSITSLTNFLPSSLLSSPLSIRSFAISLIFSSDSARAPIPKSPSFLIFSIIYNIFPYALDILSYISVFLFAQIVFIKYKP</sequence>